<dbReference type="PANTHER" id="PTHR47381">
    <property type="entry name" value="ALPHA/BETA-HYDROLASES SUPERFAMILY PROTEIN"/>
    <property type="match status" value="1"/>
</dbReference>
<feature type="region of interest" description="Disordered" evidence="1">
    <location>
        <begin position="1"/>
        <end position="29"/>
    </location>
</feature>
<name>A0ABY2GR28_9HYPO</name>
<protein>
    <recommendedName>
        <fullName evidence="4">AB hydrolase-1 domain-containing protein</fullName>
    </recommendedName>
</protein>
<dbReference type="Proteomes" id="UP001642720">
    <property type="component" value="Unassembled WGS sequence"/>
</dbReference>
<organism evidence="2 3">
    <name type="scientific">Trichoderma ghanense</name>
    <dbReference type="NCBI Taxonomy" id="65468"/>
    <lineage>
        <taxon>Eukaryota</taxon>
        <taxon>Fungi</taxon>
        <taxon>Dikarya</taxon>
        <taxon>Ascomycota</taxon>
        <taxon>Pezizomycotina</taxon>
        <taxon>Sordariomycetes</taxon>
        <taxon>Hypocreomycetidae</taxon>
        <taxon>Hypocreales</taxon>
        <taxon>Hypocreaceae</taxon>
        <taxon>Trichoderma</taxon>
    </lineage>
</organism>
<reference evidence="2 3" key="1">
    <citation type="submission" date="2018-01" db="EMBL/GenBank/DDBJ databases">
        <title>Genome characterization of the sugarcane-associated fungus Trichoderma ghanense CCMA-1212 and their application in lignocelulose bioconversion.</title>
        <authorList>
            <person name="Steindorff A.S."/>
            <person name="Mendes T.D."/>
            <person name="Vilela E.S.D."/>
            <person name="Rodrigues D.S."/>
            <person name="Formighieri E.F."/>
            <person name="Melo I.S."/>
            <person name="Favaro L.C.L."/>
        </authorList>
    </citation>
    <scope>NUCLEOTIDE SEQUENCE [LARGE SCALE GENOMIC DNA]</scope>
    <source>
        <strain evidence="2 3">CCMA-1212</strain>
    </source>
</reference>
<comment type="caution">
    <text evidence="2">The sequence shown here is derived from an EMBL/GenBank/DDBJ whole genome shotgun (WGS) entry which is preliminary data.</text>
</comment>
<dbReference type="GeneID" id="300581365"/>
<evidence type="ECO:0008006" key="4">
    <source>
        <dbReference type="Google" id="ProtNLM"/>
    </source>
</evidence>
<evidence type="ECO:0000313" key="3">
    <source>
        <dbReference type="Proteomes" id="UP001642720"/>
    </source>
</evidence>
<dbReference type="PANTHER" id="PTHR47381:SF3">
    <property type="entry name" value="ALPHA_BETA-HYDROLASES SUPERFAMILY PROTEIN"/>
    <property type="match status" value="1"/>
</dbReference>
<keyword evidence="3" id="KW-1185">Reference proteome</keyword>
<accession>A0ABY2GR28</accession>
<dbReference type="InterPro" id="IPR029058">
    <property type="entry name" value="AB_hydrolase_fold"/>
</dbReference>
<evidence type="ECO:0000256" key="1">
    <source>
        <dbReference type="SAM" id="MobiDB-lite"/>
    </source>
</evidence>
<proteinExistence type="predicted"/>
<feature type="compositionally biased region" description="Polar residues" evidence="1">
    <location>
        <begin position="1"/>
        <end position="11"/>
    </location>
</feature>
<evidence type="ECO:0000313" key="2">
    <source>
        <dbReference type="EMBL" id="TFA98382.1"/>
    </source>
</evidence>
<sequence>MSRPLPSSSTPRDGLEPRFSLPPTTPRSSKTSMVIGGVTIYIYGLVELEQQSGVDVAVLYLAHNRKRTYLVTEGIAHEILHRYRSDGRKKKVEMIAVTMNMRNHGDREVSREANLTWSGRNENHAIDLISMISGATQDFKLVVDFLPAYLSQFNCLHNIMLGVSLGAHTAWRMALAAPGQFEAYAMVVGCPSLSSLLLERLGIDAADVGVMAEELETISYEELEKAMDEQQKRRWPRALAELVRQDDKRLFVEFPSELPLFLCNGEYDKLVPARYTTSWLQRRNKMLQRNVMSEHGKARHFIQKNTGHSCTKEMVAMLAEWLGILYELSK</sequence>
<dbReference type="Gene3D" id="3.40.50.1820">
    <property type="entry name" value="alpha/beta hydrolase"/>
    <property type="match status" value="1"/>
</dbReference>
<dbReference type="RefSeq" id="XP_073554584.1">
    <property type="nucleotide sequence ID" value="XM_073706915.1"/>
</dbReference>
<dbReference type="EMBL" id="PPTA01000020">
    <property type="protein sequence ID" value="TFA98382.1"/>
    <property type="molecule type" value="Genomic_DNA"/>
</dbReference>
<dbReference type="SUPFAM" id="SSF53474">
    <property type="entry name" value="alpha/beta-Hydrolases"/>
    <property type="match status" value="1"/>
</dbReference>
<gene>
    <name evidence="2" type="ORF">CCMA1212_009851</name>
</gene>